<feature type="transmembrane region" description="Helical" evidence="1">
    <location>
        <begin position="15"/>
        <end position="34"/>
    </location>
</feature>
<keyword evidence="1" id="KW-1133">Transmembrane helix</keyword>
<comment type="caution">
    <text evidence="2">The sequence shown here is derived from an EMBL/GenBank/DDBJ whole genome shotgun (WGS) entry which is preliminary data.</text>
</comment>
<name>A0A8G1ZYP0_RAOPL</name>
<feature type="transmembrane region" description="Helical" evidence="1">
    <location>
        <begin position="201"/>
        <end position="224"/>
    </location>
</feature>
<organism evidence="2 3">
    <name type="scientific">Raoultella planticola</name>
    <name type="common">Klebsiella planticola</name>
    <dbReference type="NCBI Taxonomy" id="575"/>
    <lineage>
        <taxon>Bacteria</taxon>
        <taxon>Pseudomonadati</taxon>
        <taxon>Pseudomonadota</taxon>
        <taxon>Gammaproteobacteria</taxon>
        <taxon>Enterobacterales</taxon>
        <taxon>Enterobacteriaceae</taxon>
        <taxon>Klebsiella/Raoultella group</taxon>
        <taxon>Raoultella</taxon>
    </lineage>
</organism>
<feature type="transmembrane region" description="Helical" evidence="1">
    <location>
        <begin position="54"/>
        <end position="74"/>
    </location>
</feature>
<sequence>MPAFPSDFTMFVSEFSGAPLSTTVAALTVLAFLFQPLRKAVNGIFKYKKGHSIVLKNAGVPPFILNFFAISIPLKKLPSTGRPEKLITLLFSAIFGWSLWYFVPPLIQTITAPPDTALLIWKKSGDRFYVSKTTATEATVLAAPRWTVSANDCQANTAPPKNTASVLDREYRHDLCRLLTTAEGKEYLEESIKNFNKEIMITYSFIFIIEFMLLWLMSGFWLMIHYTNKVRRFILLEQQKAIHCVQGNFAPTGIYAIYQELAERDARRPRR</sequence>
<dbReference type="EMBL" id="FLAC01000004">
    <property type="protein sequence ID" value="SAP73317.1"/>
    <property type="molecule type" value="Genomic_DNA"/>
</dbReference>
<keyword evidence="1" id="KW-0472">Membrane</keyword>
<proteinExistence type="predicted"/>
<protein>
    <submittedName>
        <fullName evidence="2">Uncharacterized protein</fullName>
    </submittedName>
</protein>
<accession>A0A8G1ZYP0</accession>
<keyword evidence="1" id="KW-0812">Transmembrane</keyword>
<dbReference type="AlphaFoldDB" id="A0A8G1ZYP0"/>
<dbReference type="Pfam" id="PF19723">
    <property type="entry name" value="DUF6216"/>
    <property type="match status" value="1"/>
</dbReference>
<dbReference type="InterPro" id="IPR046188">
    <property type="entry name" value="DUF6216"/>
</dbReference>
<gene>
    <name evidence="2" type="ORF">SAMEA2273876_01517</name>
</gene>
<evidence type="ECO:0000313" key="3">
    <source>
        <dbReference type="Proteomes" id="UP000078124"/>
    </source>
</evidence>
<reference evidence="2 3" key="1">
    <citation type="submission" date="2016-05" db="EMBL/GenBank/DDBJ databases">
        <authorList>
            <consortium name="Pathogen Informatics"/>
        </authorList>
    </citation>
    <scope>NUCLEOTIDE SEQUENCE [LARGE SCALE GENOMIC DNA]</scope>
    <source>
        <strain evidence="2 3">2880STDY5682802</strain>
    </source>
</reference>
<evidence type="ECO:0000313" key="2">
    <source>
        <dbReference type="EMBL" id="SAP73317.1"/>
    </source>
</evidence>
<dbReference type="RefSeq" id="WP_064384483.1">
    <property type="nucleotide sequence ID" value="NZ_CP172746.1"/>
</dbReference>
<evidence type="ECO:0000256" key="1">
    <source>
        <dbReference type="SAM" id="Phobius"/>
    </source>
</evidence>
<feature type="transmembrane region" description="Helical" evidence="1">
    <location>
        <begin position="86"/>
        <end position="103"/>
    </location>
</feature>
<dbReference type="Proteomes" id="UP000078124">
    <property type="component" value="Unassembled WGS sequence"/>
</dbReference>